<dbReference type="SUPFAM" id="SSF103473">
    <property type="entry name" value="MFS general substrate transporter"/>
    <property type="match status" value="1"/>
</dbReference>
<keyword evidence="3" id="KW-1003">Cell membrane</keyword>
<reference evidence="9 10" key="1">
    <citation type="journal article" date="2015" name="Genome Announc.">
        <title>Expanding the biotechnology potential of lactobacilli through comparative genomics of 213 strains and associated genera.</title>
        <authorList>
            <person name="Sun Z."/>
            <person name="Harris H.M."/>
            <person name="McCann A."/>
            <person name="Guo C."/>
            <person name="Argimon S."/>
            <person name="Zhang W."/>
            <person name="Yang X."/>
            <person name="Jeffery I.B."/>
            <person name="Cooney J.C."/>
            <person name="Kagawa T.F."/>
            <person name="Liu W."/>
            <person name="Song Y."/>
            <person name="Salvetti E."/>
            <person name="Wrobel A."/>
            <person name="Rasinkangas P."/>
            <person name="Parkhill J."/>
            <person name="Rea M.C."/>
            <person name="O'Sullivan O."/>
            <person name="Ritari J."/>
            <person name="Douillard F.P."/>
            <person name="Paul Ross R."/>
            <person name="Yang R."/>
            <person name="Briner A.E."/>
            <person name="Felis G.E."/>
            <person name="de Vos W.M."/>
            <person name="Barrangou R."/>
            <person name="Klaenhammer T.R."/>
            <person name="Caufield P.W."/>
            <person name="Cui Y."/>
            <person name="Zhang H."/>
            <person name="O'Toole P.W."/>
        </authorList>
    </citation>
    <scope>NUCLEOTIDE SEQUENCE [LARGE SCALE GENOMIC DNA]</scope>
    <source>
        <strain evidence="9 10">DSM 20314</strain>
    </source>
</reference>
<accession>A0A837RCQ6</accession>
<dbReference type="InterPro" id="IPR020846">
    <property type="entry name" value="MFS_dom"/>
</dbReference>
<evidence type="ECO:0000256" key="7">
    <source>
        <dbReference type="SAM" id="Phobius"/>
    </source>
</evidence>
<dbReference type="PANTHER" id="PTHR43414">
    <property type="entry name" value="MULTIDRUG RESISTANCE PROTEIN MDTG"/>
    <property type="match status" value="1"/>
</dbReference>
<dbReference type="Gene3D" id="1.20.1250.20">
    <property type="entry name" value="MFS general substrate transporter like domains"/>
    <property type="match status" value="2"/>
</dbReference>
<dbReference type="AlphaFoldDB" id="A0A837RCQ6"/>
<name>A0A837RCQ6_LACPE</name>
<dbReference type="GO" id="GO:0005886">
    <property type="term" value="C:plasma membrane"/>
    <property type="evidence" value="ECO:0007669"/>
    <property type="project" value="UniProtKB-SubCell"/>
</dbReference>
<evidence type="ECO:0000256" key="2">
    <source>
        <dbReference type="ARBA" id="ARBA00022448"/>
    </source>
</evidence>
<feature type="domain" description="Major facilitator superfamily (MFS) profile" evidence="8">
    <location>
        <begin position="17"/>
        <end position="405"/>
    </location>
</feature>
<dbReference type="Proteomes" id="UP000051020">
    <property type="component" value="Unassembled WGS sequence"/>
</dbReference>
<dbReference type="Pfam" id="PF07690">
    <property type="entry name" value="MFS_1"/>
    <property type="match status" value="1"/>
</dbReference>
<feature type="transmembrane region" description="Helical" evidence="7">
    <location>
        <begin position="357"/>
        <end position="377"/>
    </location>
</feature>
<feature type="transmembrane region" description="Helical" evidence="7">
    <location>
        <begin position="382"/>
        <end position="405"/>
    </location>
</feature>
<proteinExistence type="predicted"/>
<evidence type="ECO:0000256" key="3">
    <source>
        <dbReference type="ARBA" id="ARBA00022475"/>
    </source>
</evidence>
<keyword evidence="5 7" id="KW-1133">Transmembrane helix</keyword>
<dbReference type="PROSITE" id="PS50850">
    <property type="entry name" value="MFS"/>
    <property type="match status" value="1"/>
</dbReference>
<evidence type="ECO:0000256" key="1">
    <source>
        <dbReference type="ARBA" id="ARBA00004651"/>
    </source>
</evidence>
<feature type="transmembrane region" description="Helical" evidence="7">
    <location>
        <begin position="88"/>
        <end position="107"/>
    </location>
</feature>
<feature type="transmembrane region" description="Helical" evidence="7">
    <location>
        <begin position="19"/>
        <end position="42"/>
    </location>
</feature>
<sequence>MTSVDDAERERGPWHRNLIVLWFCTFVAGMAFSEIMPFLSLFVSQLGDFTKAQVTFYSGLAFAADYAISAISAPLWGIIADKKGRKIMLLRASFGMAVAMGLMGLVTNVWQLIALRALQGVFAGFISNAQALVASQAPRKYSGRALSTLITGAVSGQLFGPVIGGFLAQLFSIRNTFFITAGLLLVAFLLSLFFVQEHFKPVEHHRNPGDSRNPLAAFQNPRLIIMMLCSTAIVQFGNASIAPIISLYVRELMHYKGPITVVAGIIAALPGISNIFSAPRLGRYGDHHGSGKVLLFGYIFAVIMYFPQGIVTSVVALGILRFAIGISDGALYPEIQTVLTKNTPVNLTSTIFSYNQSFQAIGNMLGALLGGLVAGWFNYNAVFIMTALLLLINLVLILWLVSGIWKTGDRVAS</sequence>
<gene>
    <name evidence="9" type="ORF">FD24_GL003033</name>
</gene>
<feature type="transmembrane region" description="Helical" evidence="7">
    <location>
        <begin position="177"/>
        <end position="195"/>
    </location>
</feature>
<evidence type="ECO:0000313" key="9">
    <source>
        <dbReference type="EMBL" id="KRK25541.1"/>
    </source>
</evidence>
<keyword evidence="4 7" id="KW-0812">Transmembrane</keyword>
<evidence type="ECO:0000259" key="8">
    <source>
        <dbReference type="PROSITE" id="PS50850"/>
    </source>
</evidence>
<organism evidence="9 10">
    <name type="scientific">Lactiplantibacillus pentosus DSM 20314</name>
    <dbReference type="NCBI Taxonomy" id="1423791"/>
    <lineage>
        <taxon>Bacteria</taxon>
        <taxon>Bacillati</taxon>
        <taxon>Bacillota</taxon>
        <taxon>Bacilli</taxon>
        <taxon>Lactobacillales</taxon>
        <taxon>Lactobacillaceae</taxon>
        <taxon>Lactiplantibacillus</taxon>
    </lineage>
</organism>
<feature type="transmembrane region" description="Helical" evidence="7">
    <location>
        <begin position="293"/>
        <end position="324"/>
    </location>
</feature>
<keyword evidence="2" id="KW-0813">Transport</keyword>
<evidence type="ECO:0000313" key="10">
    <source>
        <dbReference type="Proteomes" id="UP000051020"/>
    </source>
</evidence>
<protein>
    <submittedName>
        <fullName evidence="9">Transport protein</fullName>
    </submittedName>
</protein>
<dbReference type="InterPro" id="IPR011701">
    <property type="entry name" value="MFS"/>
</dbReference>
<feature type="transmembrane region" description="Helical" evidence="7">
    <location>
        <begin position="146"/>
        <end position="171"/>
    </location>
</feature>
<dbReference type="EMBL" id="AZCU01000007">
    <property type="protein sequence ID" value="KRK25541.1"/>
    <property type="molecule type" value="Genomic_DNA"/>
</dbReference>
<evidence type="ECO:0000256" key="4">
    <source>
        <dbReference type="ARBA" id="ARBA00022692"/>
    </source>
</evidence>
<dbReference type="PANTHER" id="PTHR43414:SF6">
    <property type="entry name" value="MULTIDRUG RESISTANCE PROTEIN MDTG"/>
    <property type="match status" value="1"/>
</dbReference>
<dbReference type="GO" id="GO:0022857">
    <property type="term" value="F:transmembrane transporter activity"/>
    <property type="evidence" value="ECO:0007669"/>
    <property type="project" value="InterPro"/>
</dbReference>
<comment type="caution">
    <text evidence="9">The sequence shown here is derived from an EMBL/GenBank/DDBJ whole genome shotgun (WGS) entry which is preliminary data.</text>
</comment>
<evidence type="ECO:0000256" key="6">
    <source>
        <dbReference type="ARBA" id="ARBA00023136"/>
    </source>
</evidence>
<keyword evidence="6 7" id="KW-0472">Membrane</keyword>
<feature type="transmembrane region" description="Helical" evidence="7">
    <location>
        <begin position="223"/>
        <end position="249"/>
    </location>
</feature>
<feature type="transmembrane region" description="Helical" evidence="7">
    <location>
        <begin position="261"/>
        <end position="281"/>
    </location>
</feature>
<dbReference type="InterPro" id="IPR036259">
    <property type="entry name" value="MFS_trans_sf"/>
</dbReference>
<feature type="transmembrane region" description="Helical" evidence="7">
    <location>
        <begin position="54"/>
        <end position="76"/>
    </location>
</feature>
<evidence type="ECO:0000256" key="5">
    <source>
        <dbReference type="ARBA" id="ARBA00022989"/>
    </source>
</evidence>
<comment type="subcellular location">
    <subcellularLocation>
        <location evidence="1">Cell membrane</location>
        <topology evidence="1">Multi-pass membrane protein</topology>
    </subcellularLocation>
</comment>